<dbReference type="Gene3D" id="3.20.20.100">
    <property type="entry name" value="NADP-dependent oxidoreductase domain"/>
    <property type="match status" value="1"/>
</dbReference>
<proteinExistence type="predicted"/>
<evidence type="ECO:0000313" key="3">
    <source>
        <dbReference type="EMBL" id="VTR29366.1"/>
    </source>
</evidence>
<evidence type="ECO:0000256" key="1">
    <source>
        <dbReference type="ARBA" id="ARBA00023002"/>
    </source>
</evidence>
<evidence type="ECO:0000259" key="2">
    <source>
        <dbReference type="Pfam" id="PF00248"/>
    </source>
</evidence>
<dbReference type="InterPro" id="IPR050791">
    <property type="entry name" value="Aldo-Keto_reductase"/>
</dbReference>
<dbReference type="EMBL" id="LR590484">
    <property type="protein sequence ID" value="VTR29366.1"/>
    <property type="molecule type" value="Genomic_DNA"/>
</dbReference>
<protein>
    <submittedName>
        <fullName evidence="3">Putative oxidoreductase</fullName>
        <ecNumber evidence="3">1.1.1.-</ecNumber>
    </submittedName>
</protein>
<gene>
    <name evidence="3" type="primary">iolS_2</name>
    <name evidence="3" type="ORF">NCTC11429_00410</name>
</gene>
<dbReference type="RefSeq" id="WP_028069988.1">
    <property type="nucleotide sequence ID" value="NZ_LR590484.1"/>
</dbReference>
<dbReference type="PANTHER" id="PTHR43625">
    <property type="entry name" value="AFLATOXIN B1 ALDEHYDE REDUCTASE"/>
    <property type="match status" value="1"/>
</dbReference>
<dbReference type="NCBIfam" id="TIGR01409">
    <property type="entry name" value="TAT_signal_seq"/>
    <property type="match status" value="1"/>
</dbReference>
<dbReference type="GO" id="GO:0016491">
    <property type="term" value="F:oxidoreductase activity"/>
    <property type="evidence" value="ECO:0007669"/>
    <property type="project" value="UniProtKB-KW"/>
</dbReference>
<dbReference type="GO" id="GO:0005737">
    <property type="term" value="C:cytoplasm"/>
    <property type="evidence" value="ECO:0007669"/>
    <property type="project" value="TreeGrafter"/>
</dbReference>
<dbReference type="Proteomes" id="UP000308196">
    <property type="component" value="Chromosome"/>
</dbReference>
<dbReference type="GeneID" id="78461226"/>
<dbReference type="CDD" id="cd19078">
    <property type="entry name" value="AKR_AKR13C1_2"/>
    <property type="match status" value="1"/>
</dbReference>
<dbReference type="Pfam" id="PF00248">
    <property type="entry name" value="Aldo_ket_red"/>
    <property type="match status" value="1"/>
</dbReference>
<dbReference type="InterPro" id="IPR023210">
    <property type="entry name" value="NADP_OxRdtase_dom"/>
</dbReference>
<sequence length="381" mass="41680">MEKYKRTDETDAANGRSNINRRDFLTKTALAGTGLVMAQFAWASAAGKPLQAAEPFVKGKRMLGALEVSEIGLGCMSMAGVYNPVQPKAEMIALLHKAVDRGVTFFDTAEVYGPHISEEYVGEGLASFKGKVQIATKFGWNTEGGKRGGRLATPEHIRKVVDQSLKRLRVEAIDLYYLHRIDPNVPVEDVAGTVKELVQAGKVKHFGLSEVSPDTIRKAHAIQPVAAVQSEYSLLERAVENGVISTCEELGIGFVPWGPTARGFLTGLYDENSKFDESNRRGSVSYFAPEVLKFNMPLLTLVRDWAKRKGCTPVQFSLAWLMAQKPFIVPIPGTVNPKHFIENIGAVDVRLTAAEITEIRAAITKIPLQGVRSPQSALSDQ</sequence>
<dbReference type="AlphaFoldDB" id="A0A4U9U8R0"/>
<dbReference type="KEGG" id="stha:NCTC11429_00410"/>
<reference evidence="3 4" key="1">
    <citation type="submission" date="2019-05" db="EMBL/GenBank/DDBJ databases">
        <authorList>
            <consortium name="Pathogen Informatics"/>
        </authorList>
    </citation>
    <scope>NUCLEOTIDE SEQUENCE [LARGE SCALE GENOMIC DNA]</scope>
    <source>
        <strain evidence="3 4">NCTC11429</strain>
    </source>
</reference>
<dbReference type="EC" id="1.1.1.-" evidence="3"/>
<dbReference type="InterPro" id="IPR036812">
    <property type="entry name" value="NAD(P)_OxRdtase_dom_sf"/>
</dbReference>
<dbReference type="SUPFAM" id="SSF51430">
    <property type="entry name" value="NAD(P)-linked oxidoreductase"/>
    <property type="match status" value="1"/>
</dbReference>
<name>A0A4U9U8R0_9SPHI</name>
<accession>A0A4U9U8R0</accession>
<dbReference type="InterPro" id="IPR019546">
    <property type="entry name" value="TAT_signal_bac_arc"/>
</dbReference>
<evidence type="ECO:0000313" key="4">
    <source>
        <dbReference type="Proteomes" id="UP000308196"/>
    </source>
</evidence>
<dbReference type="PANTHER" id="PTHR43625:SF77">
    <property type="entry name" value="ALDO-KETO REDUCTASE"/>
    <property type="match status" value="1"/>
</dbReference>
<feature type="domain" description="NADP-dependent oxidoreductase" evidence="2">
    <location>
        <begin position="70"/>
        <end position="362"/>
    </location>
</feature>
<keyword evidence="1 3" id="KW-0560">Oxidoreductase</keyword>
<organism evidence="3 4">
    <name type="scientific">Sphingobacterium thalpophilum</name>
    <dbReference type="NCBI Taxonomy" id="259"/>
    <lineage>
        <taxon>Bacteria</taxon>
        <taxon>Pseudomonadati</taxon>
        <taxon>Bacteroidota</taxon>
        <taxon>Sphingobacteriia</taxon>
        <taxon>Sphingobacteriales</taxon>
        <taxon>Sphingobacteriaceae</taxon>
        <taxon>Sphingobacterium</taxon>
    </lineage>
</organism>
<dbReference type="PROSITE" id="PS51318">
    <property type="entry name" value="TAT"/>
    <property type="match status" value="1"/>
</dbReference>
<dbReference type="STRING" id="1123265.GCA_000686625_03198"/>
<dbReference type="InterPro" id="IPR006311">
    <property type="entry name" value="TAT_signal"/>
</dbReference>